<reference evidence="1 2" key="1">
    <citation type="submission" date="2008-03" db="EMBL/GenBank/DDBJ databases">
        <title>Complete sequence of Leptothrix cholodnii SP-6.</title>
        <authorList>
            <consortium name="US DOE Joint Genome Institute"/>
            <person name="Copeland A."/>
            <person name="Lucas S."/>
            <person name="Lapidus A."/>
            <person name="Glavina del Rio T."/>
            <person name="Dalin E."/>
            <person name="Tice H."/>
            <person name="Bruce D."/>
            <person name="Goodwin L."/>
            <person name="Pitluck S."/>
            <person name="Chertkov O."/>
            <person name="Brettin T."/>
            <person name="Detter J.C."/>
            <person name="Han C."/>
            <person name="Kuske C.R."/>
            <person name="Schmutz J."/>
            <person name="Larimer F."/>
            <person name="Land M."/>
            <person name="Hauser L."/>
            <person name="Kyrpides N."/>
            <person name="Lykidis A."/>
            <person name="Emerson D."/>
            <person name="Richardson P."/>
        </authorList>
    </citation>
    <scope>NUCLEOTIDE SEQUENCE [LARGE SCALE GENOMIC DNA]</scope>
    <source>
        <strain evidence="2">ATCC 51168 / LMG 8142 / SP-6</strain>
    </source>
</reference>
<dbReference type="STRING" id="395495.Lcho_2270"/>
<dbReference type="RefSeq" id="WP_012347296.1">
    <property type="nucleotide sequence ID" value="NC_010524.1"/>
</dbReference>
<dbReference type="eggNOG" id="COG1414">
    <property type="taxonomic scope" value="Bacteria"/>
</dbReference>
<organism evidence="1 2">
    <name type="scientific">Leptothrix cholodnii (strain ATCC 51168 / LMG 8142 / SP-6)</name>
    <name type="common">Leptothrix discophora (strain SP-6)</name>
    <dbReference type="NCBI Taxonomy" id="395495"/>
    <lineage>
        <taxon>Bacteria</taxon>
        <taxon>Pseudomonadati</taxon>
        <taxon>Pseudomonadota</taxon>
        <taxon>Betaproteobacteria</taxon>
        <taxon>Burkholderiales</taxon>
        <taxon>Sphaerotilaceae</taxon>
        <taxon>Leptothrix</taxon>
    </lineage>
</organism>
<dbReference type="HOGENOM" id="CLU_172302_1_0_4"/>
<sequence length="101" mass="11149">MSTAYTHEGQQRILRLVMLLAGHEITGLAPADIAKQQQCNASAVTRDLANLAEAGFAELVPETGRWRLAPQVVQIAIRHMTALDRAQARLDEIRGRFSRSV</sequence>
<dbReference type="InterPro" id="IPR036390">
    <property type="entry name" value="WH_DNA-bd_sf"/>
</dbReference>
<gene>
    <name evidence="1" type="ordered locus">Lcho_2270</name>
</gene>
<dbReference type="SUPFAM" id="SSF46785">
    <property type="entry name" value="Winged helix' DNA-binding domain"/>
    <property type="match status" value="1"/>
</dbReference>
<keyword evidence="2" id="KW-1185">Reference proteome</keyword>
<accession>B1Y414</accession>
<evidence type="ECO:0000313" key="1">
    <source>
        <dbReference type="EMBL" id="ACB34536.1"/>
    </source>
</evidence>
<dbReference type="PANTHER" id="PTHR30136">
    <property type="entry name" value="HELIX-TURN-HELIX TRANSCRIPTIONAL REGULATOR, ICLR FAMILY"/>
    <property type="match status" value="1"/>
</dbReference>
<dbReference type="Gene3D" id="1.10.10.10">
    <property type="entry name" value="Winged helix-like DNA-binding domain superfamily/Winged helix DNA-binding domain"/>
    <property type="match status" value="1"/>
</dbReference>
<dbReference type="GO" id="GO:0003700">
    <property type="term" value="F:DNA-binding transcription factor activity"/>
    <property type="evidence" value="ECO:0007669"/>
    <property type="project" value="TreeGrafter"/>
</dbReference>
<dbReference type="AlphaFoldDB" id="B1Y414"/>
<name>B1Y414_LEPCP</name>
<proteinExistence type="predicted"/>
<evidence type="ECO:0000313" key="2">
    <source>
        <dbReference type="Proteomes" id="UP000001693"/>
    </source>
</evidence>
<dbReference type="KEGG" id="lch:Lcho_2270"/>
<dbReference type="GO" id="GO:0003677">
    <property type="term" value="F:DNA binding"/>
    <property type="evidence" value="ECO:0007669"/>
    <property type="project" value="TreeGrafter"/>
</dbReference>
<dbReference type="EMBL" id="CP001013">
    <property type="protein sequence ID" value="ACB34536.1"/>
    <property type="molecule type" value="Genomic_DNA"/>
</dbReference>
<dbReference type="InterPro" id="IPR050707">
    <property type="entry name" value="HTH_MetabolicPath_Reg"/>
</dbReference>
<dbReference type="GO" id="GO:0045892">
    <property type="term" value="P:negative regulation of DNA-templated transcription"/>
    <property type="evidence" value="ECO:0007669"/>
    <property type="project" value="TreeGrafter"/>
</dbReference>
<dbReference type="InterPro" id="IPR036388">
    <property type="entry name" value="WH-like_DNA-bd_sf"/>
</dbReference>
<dbReference type="PANTHER" id="PTHR30136:SF35">
    <property type="entry name" value="HTH-TYPE TRANSCRIPTIONAL REGULATOR RV1719"/>
    <property type="match status" value="1"/>
</dbReference>
<dbReference type="Proteomes" id="UP000001693">
    <property type="component" value="Chromosome"/>
</dbReference>
<dbReference type="OrthoDB" id="8593745at2"/>
<protein>
    <submittedName>
        <fullName evidence="1">Transcriptional regulator, IclR family</fullName>
    </submittedName>
</protein>